<proteinExistence type="inferred from homology"/>
<dbReference type="RefSeq" id="WP_268778768.1">
    <property type="nucleotide sequence ID" value="NZ_JAPRAT010000002.1"/>
</dbReference>
<feature type="binding site" evidence="4">
    <location>
        <position position="95"/>
    </location>
    <ligand>
        <name>S-adenosyl-L-methionine</name>
        <dbReference type="ChEBI" id="CHEBI:59789"/>
    </ligand>
</feature>
<keyword evidence="2 4" id="KW-0808">Transferase</keyword>
<feature type="binding site" evidence="4">
    <location>
        <position position="74"/>
    </location>
    <ligand>
        <name>S-adenosyl-L-methionine</name>
        <dbReference type="ChEBI" id="CHEBI:59789"/>
    </ligand>
</feature>
<dbReference type="GO" id="GO:0008757">
    <property type="term" value="F:S-adenosylmethionine-dependent methyltransferase activity"/>
    <property type="evidence" value="ECO:0007669"/>
    <property type="project" value="UniProtKB-UniRule"/>
</dbReference>
<feature type="binding site" evidence="4">
    <location>
        <position position="53"/>
    </location>
    <ligand>
        <name>S-adenosyl-L-methionine</name>
        <dbReference type="ChEBI" id="CHEBI:59789"/>
    </ligand>
</feature>
<keyword evidence="1 4" id="KW-0489">Methyltransferase</keyword>
<comment type="similarity">
    <text evidence="4">Belongs to the methyltransferase superfamily. YrrT family.</text>
</comment>
<dbReference type="SUPFAM" id="SSF53335">
    <property type="entry name" value="S-adenosyl-L-methionine-dependent methyltransferases"/>
    <property type="match status" value="1"/>
</dbReference>
<accession>A0A9J6R9R2</accession>
<evidence type="ECO:0000259" key="5">
    <source>
        <dbReference type="Pfam" id="PF13649"/>
    </source>
</evidence>
<keyword evidence="7" id="KW-1185">Reference proteome</keyword>
<evidence type="ECO:0000256" key="2">
    <source>
        <dbReference type="ARBA" id="ARBA00022679"/>
    </source>
</evidence>
<evidence type="ECO:0000313" key="6">
    <source>
        <dbReference type="EMBL" id="MCZ0702001.1"/>
    </source>
</evidence>
<evidence type="ECO:0000313" key="7">
    <source>
        <dbReference type="Proteomes" id="UP001084197"/>
    </source>
</evidence>
<dbReference type="CDD" id="cd02440">
    <property type="entry name" value="AdoMet_MTases"/>
    <property type="match status" value="1"/>
</dbReference>
<dbReference type="EC" id="2.1.1.-" evidence="4"/>
<comment type="function">
    <text evidence="4">Could be a S-adenosyl-L-methionine-dependent methyltransferase.</text>
</comment>
<dbReference type="GO" id="GO:0032259">
    <property type="term" value="P:methylation"/>
    <property type="evidence" value="ECO:0007669"/>
    <property type="project" value="UniProtKB-KW"/>
</dbReference>
<dbReference type="Pfam" id="PF13649">
    <property type="entry name" value="Methyltransf_25"/>
    <property type="match status" value="1"/>
</dbReference>
<organism evidence="6 7">
    <name type="scientific">Natronobacillus azotifigens</name>
    <dbReference type="NCBI Taxonomy" id="472978"/>
    <lineage>
        <taxon>Bacteria</taxon>
        <taxon>Bacillati</taxon>
        <taxon>Bacillota</taxon>
        <taxon>Bacilli</taxon>
        <taxon>Bacillales</taxon>
        <taxon>Bacillaceae</taxon>
        <taxon>Natronobacillus</taxon>
    </lineage>
</organism>
<protein>
    <recommendedName>
        <fullName evidence="4">Uncharacterized methyltransferase OWO01_02100</fullName>
        <ecNumber evidence="4">2.1.1.-</ecNumber>
    </recommendedName>
</protein>
<name>A0A9J6R9R2_9BACI</name>
<dbReference type="AlphaFoldDB" id="A0A9J6R9R2"/>
<dbReference type="Proteomes" id="UP001084197">
    <property type="component" value="Unassembled WGS sequence"/>
</dbReference>
<dbReference type="InterPro" id="IPR029063">
    <property type="entry name" value="SAM-dependent_MTases_sf"/>
</dbReference>
<dbReference type="InterPro" id="IPR023553">
    <property type="entry name" value="Uncharacterised_MeTfrase_YrrT"/>
</dbReference>
<evidence type="ECO:0000256" key="1">
    <source>
        <dbReference type="ARBA" id="ARBA00022603"/>
    </source>
</evidence>
<evidence type="ECO:0000256" key="3">
    <source>
        <dbReference type="ARBA" id="ARBA00022691"/>
    </source>
</evidence>
<dbReference type="HAMAP" id="MF_02100">
    <property type="entry name" value="Methyltr_YrrT"/>
    <property type="match status" value="1"/>
</dbReference>
<dbReference type="PANTHER" id="PTHR43861">
    <property type="entry name" value="TRANS-ACONITATE 2-METHYLTRANSFERASE-RELATED"/>
    <property type="match status" value="1"/>
</dbReference>
<dbReference type="InterPro" id="IPR041698">
    <property type="entry name" value="Methyltransf_25"/>
</dbReference>
<dbReference type="Gene3D" id="3.40.50.150">
    <property type="entry name" value="Vaccinia Virus protein VP39"/>
    <property type="match status" value="1"/>
</dbReference>
<comment type="caution">
    <text evidence="6">The sequence shown here is derived from an EMBL/GenBank/DDBJ whole genome shotgun (WGS) entry which is preliminary data.</text>
</comment>
<sequence>MGREFVDLFDRWADNYDDTVSGVEEEYQAVFHKYDQILKEVADRATGHVLEFGVGTGNLSAQLLSKTDQYIGIEPSEKMREVAEKKLGVPIYDGDFIAFPEPKTKVDSIVSSYAFHHLTYTEKNQAVEKYRQLLSKGGKVIFADTVFLNETAKNDMINAAKGKQYYNLAEDLETEYYPTIAELTEIFENNNFRISFEKLNDFVWLFEAIK</sequence>
<keyword evidence="3 4" id="KW-0949">S-adenosyl-L-methionine</keyword>
<feature type="domain" description="Methyltransferase" evidence="5">
    <location>
        <begin position="49"/>
        <end position="138"/>
    </location>
</feature>
<gene>
    <name evidence="6" type="ORF">OWO01_02100</name>
</gene>
<reference evidence="6" key="1">
    <citation type="submission" date="2022-11" db="EMBL/GenBank/DDBJ databases">
        <title>WGS of Natronobacillus azotifigens 24KS-1, an anaerobic diazotrophic haloalkaliphile from soda-rich habitats.</title>
        <authorList>
            <person name="Sorokin D.Y."/>
            <person name="Merkel A.Y."/>
        </authorList>
    </citation>
    <scope>NUCLEOTIDE SEQUENCE</scope>
    <source>
        <strain evidence="6">24KS-1</strain>
    </source>
</reference>
<dbReference type="EMBL" id="JAPRAT010000002">
    <property type="protein sequence ID" value="MCZ0702001.1"/>
    <property type="molecule type" value="Genomic_DNA"/>
</dbReference>
<evidence type="ECO:0000256" key="4">
    <source>
        <dbReference type="HAMAP-Rule" id="MF_02100"/>
    </source>
</evidence>